<organism evidence="2 3">
    <name type="scientific">Micromonospora qiuiae</name>
    <dbReference type="NCBI Taxonomy" id="502268"/>
    <lineage>
        <taxon>Bacteria</taxon>
        <taxon>Bacillati</taxon>
        <taxon>Actinomycetota</taxon>
        <taxon>Actinomycetes</taxon>
        <taxon>Micromonosporales</taxon>
        <taxon>Micromonosporaceae</taxon>
        <taxon>Micromonospora</taxon>
    </lineage>
</organism>
<sequence length="120" mass="12915">MFIDGQQVRLIPVTANATAKKPCGGDVAVHVDRDWREPTPSAQPHWAVRQPRSDQTQALNQGVVRHPSNVPAADAPSSNLGHSLPLWGPSRSKIHSGAASSRNPRFSVGKEEVCPGVVER</sequence>
<accession>A0ABQ4JIZ2</accession>
<comment type="caution">
    <text evidence="2">The sequence shown here is derived from an EMBL/GenBank/DDBJ whole genome shotgun (WGS) entry which is preliminary data.</text>
</comment>
<dbReference type="EMBL" id="BOPC01000120">
    <property type="protein sequence ID" value="GIJ30574.1"/>
    <property type="molecule type" value="Genomic_DNA"/>
</dbReference>
<reference evidence="2 3" key="1">
    <citation type="submission" date="2021-01" db="EMBL/GenBank/DDBJ databases">
        <title>Whole genome shotgun sequence of Verrucosispora qiuiae NBRC 106684.</title>
        <authorList>
            <person name="Komaki H."/>
            <person name="Tamura T."/>
        </authorList>
    </citation>
    <scope>NUCLEOTIDE SEQUENCE [LARGE SCALE GENOMIC DNA]</scope>
    <source>
        <strain evidence="2 3">NBRC 106684</strain>
    </source>
</reference>
<gene>
    <name evidence="2" type="ORF">Vqi01_57360</name>
</gene>
<evidence type="ECO:0000313" key="3">
    <source>
        <dbReference type="Proteomes" id="UP000653076"/>
    </source>
</evidence>
<dbReference type="Proteomes" id="UP000653076">
    <property type="component" value="Unassembled WGS sequence"/>
</dbReference>
<evidence type="ECO:0000313" key="2">
    <source>
        <dbReference type="EMBL" id="GIJ30574.1"/>
    </source>
</evidence>
<feature type="compositionally biased region" description="Basic and acidic residues" evidence="1">
    <location>
        <begin position="108"/>
        <end position="120"/>
    </location>
</feature>
<evidence type="ECO:0000256" key="1">
    <source>
        <dbReference type="SAM" id="MobiDB-lite"/>
    </source>
</evidence>
<feature type="region of interest" description="Disordered" evidence="1">
    <location>
        <begin position="67"/>
        <end position="86"/>
    </location>
</feature>
<feature type="region of interest" description="Disordered" evidence="1">
    <location>
        <begin position="93"/>
        <end position="120"/>
    </location>
</feature>
<feature type="region of interest" description="Disordered" evidence="1">
    <location>
        <begin position="34"/>
        <end position="58"/>
    </location>
</feature>
<keyword evidence="3" id="KW-1185">Reference proteome</keyword>
<protein>
    <submittedName>
        <fullName evidence="2">Uncharacterized protein</fullName>
    </submittedName>
</protein>
<proteinExistence type="predicted"/>
<name>A0ABQ4JIZ2_9ACTN</name>